<keyword evidence="1" id="KW-0560">Oxidoreductase</keyword>
<dbReference type="SUPFAM" id="SSF51905">
    <property type="entry name" value="FAD/NAD(P)-binding domain"/>
    <property type="match status" value="1"/>
</dbReference>
<organism evidence="2 3">
    <name type="scientific">Candidatus Segetimicrobium genomatis</name>
    <dbReference type="NCBI Taxonomy" id="2569760"/>
    <lineage>
        <taxon>Bacteria</taxon>
        <taxon>Bacillati</taxon>
        <taxon>Candidatus Sysuimicrobiota</taxon>
        <taxon>Candidatus Sysuimicrobiia</taxon>
        <taxon>Candidatus Sysuimicrobiales</taxon>
        <taxon>Candidatus Segetimicrobiaceae</taxon>
        <taxon>Candidatus Segetimicrobium</taxon>
    </lineage>
</organism>
<evidence type="ECO:0000313" key="2">
    <source>
        <dbReference type="EMBL" id="TMI73996.1"/>
    </source>
</evidence>
<accession>A0A537ITI4</accession>
<dbReference type="EMBL" id="VBAP01000060">
    <property type="protein sequence ID" value="TMI73996.1"/>
    <property type="molecule type" value="Genomic_DNA"/>
</dbReference>
<name>A0A537ITI4_9BACT</name>
<dbReference type="Pfam" id="PF13738">
    <property type="entry name" value="Pyr_redox_3"/>
    <property type="match status" value="1"/>
</dbReference>
<gene>
    <name evidence="2" type="ORF">E6H05_08510</name>
</gene>
<comment type="caution">
    <text evidence="2">The sequence shown here is derived from an EMBL/GenBank/DDBJ whole genome shotgun (WGS) entry which is preliminary data.</text>
</comment>
<dbReference type="PANTHER" id="PTHR43539">
    <property type="entry name" value="FLAVIN-BINDING MONOOXYGENASE-LIKE PROTEIN (AFU_ORTHOLOGUE AFUA_4G09220)"/>
    <property type="match status" value="1"/>
</dbReference>
<dbReference type="AlphaFoldDB" id="A0A537ITI4"/>
<protein>
    <submittedName>
        <fullName evidence="2">NAD(P)/FAD-dependent oxidoreductase</fullName>
    </submittedName>
</protein>
<dbReference type="InterPro" id="IPR036188">
    <property type="entry name" value="FAD/NAD-bd_sf"/>
</dbReference>
<dbReference type="PRINTS" id="PR00368">
    <property type="entry name" value="FADPNR"/>
</dbReference>
<evidence type="ECO:0000256" key="1">
    <source>
        <dbReference type="ARBA" id="ARBA00023002"/>
    </source>
</evidence>
<dbReference type="Proteomes" id="UP000318834">
    <property type="component" value="Unassembled WGS sequence"/>
</dbReference>
<dbReference type="GO" id="GO:0050660">
    <property type="term" value="F:flavin adenine dinucleotide binding"/>
    <property type="evidence" value="ECO:0007669"/>
    <property type="project" value="TreeGrafter"/>
</dbReference>
<dbReference type="PRINTS" id="PR00411">
    <property type="entry name" value="PNDRDTASEI"/>
</dbReference>
<proteinExistence type="predicted"/>
<evidence type="ECO:0000313" key="3">
    <source>
        <dbReference type="Proteomes" id="UP000318834"/>
    </source>
</evidence>
<dbReference type="GO" id="GO:0004497">
    <property type="term" value="F:monooxygenase activity"/>
    <property type="evidence" value="ECO:0007669"/>
    <property type="project" value="TreeGrafter"/>
</dbReference>
<reference evidence="2 3" key="1">
    <citation type="journal article" date="2019" name="Nat. Microbiol.">
        <title>Mediterranean grassland soil C-N compound turnover is dependent on rainfall and depth, and is mediated by genomically divergent microorganisms.</title>
        <authorList>
            <person name="Diamond S."/>
            <person name="Andeer P.F."/>
            <person name="Li Z."/>
            <person name="Crits-Christoph A."/>
            <person name="Burstein D."/>
            <person name="Anantharaman K."/>
            <person name="Lane K.R."/>
            <person name="Thomas B.C."/>
            <person name="Pan C."/>
            <person name="Northen T.R."/>
            <person name="Banfield J.F."/>
        </authorList>
    </citation>
    <scope>NUCLEOTIDE SEQUENCE [LARGE SCALE GENOMIC DNA]</scope>
    <source>
        <strain evidence="2">NP_8</strain>
    </source>
</reference>
<sequence length="413" mass="45777">MSVVQEVETSPRARPVAHYDAVVVGAGPYGLSTAAHLLGRGLHIAVFGKTVGSWRNHMPTGMLLRSHWWATNLSDPRHRYGFERFFQDSGRYDKCYPVPRDAFIEYACWFQERAVPGVDETYVALIERDVDEFLVTLEDGRSIRSAALIMATGFPSYADRPEPYGRLPPALVSHSCEHRDCSRFRGATIVVIGGGQSAVEYAALLHEAGAAVHIVSRRPIRWLPPDRANARSMLERILAPTASIAPGWQNWVLDHQPYVLYRLPQPRKDLYNRNHYASAAADWLRDRVIGKIRLHEGHTIVTMEPVGGRMDVAISDGERVRADHIILATGYKVDLHKLTMLHPSLLAEIDADAGTPTLSRWFESSVPGLYFVGLTAVRAFGPLYRFVAGCEATAPRVATAVAHRLAAGSPQAT</sequence>
<dbReference type="Gene3D" id="3.50.50.60">
    <property type="entry name" value="FAD/NAD(P)-binding domain"/>
    <property type="match status" value="1"/>
</dbReference>
<dbReference type="InterPro" id="IPR050982">
    <property type="entry name" value="Auxin_biosynth/cation_transpt"/>
</dbReference>
<dbReference type="PANTHER" id="PTHR43539:SF78">
    <property type="entry name" value="FLAVIN-CONTAINING MONOOXYGENASE"/>
    <property type="match status" value="1"/>
</dbReference>